<dbReference type="GO" id="GO:0016758">
    <property type="term" value="F:hexosyltransferase activity"/>
    <property type="evidence" value="ECO:0007669"/>
    <property type="project" value="TreeGrafter"/>
</dbReference>
<dbReference type="Pfam" id="PF13692">
    <property type="entry name" value="Glyco_trans_1_4"/>
    <property type="match status" value="1"/>
</dbReference>
<evidence type="ECO:0000313" key="2">
    <source>
        <dbReference type="EMBL" id="CAE6866665.1"/>
    </source>
</evidence>
<comment type="caution">
    <text evidence="2">The sequence shown here is derived from an EMBL/GenBank/DDBJ whole genome shotgun (WGS) entry which is preliminary data.</text>
</comment>
<name>A0A9N8MK73_9BURK</name>
<evidence type="ECO:0000259" key="1">
    <source>
        <dbReference type="Pfam" id="PF13439"/>
    </source>
</evidence>
<dbReference type="PANTHER" id="PTHR45947:SF3">
    <property type="entry name" value="SULFOQUINOVOSYL TRANSFERASE SQD2"/>
    <property type="match status" value="1"/>
</dbReference>
<organism evidence="2 3">
    <name type="scientific">Paraburkholderia domus</name>
    <dbReference type="NCBI Taxonomy" id="2793075"/>
    <lineage>
        <taxon>Bacteria</taxon>
        <taxon>Pseudomonadati</taxon>
        <taxon>Pseudomonadota</taxon>
        <taxon>Betaproteobacteria</taxon>
        <taxon>Burkholderiales</taxon>
        <taxon>Burkholderiaceae</taxon>
        <taxon>Paraburkholderia</taxon>
    </lineage>
</organism>
<dbReference type="Proteomes" id="UP000675121">
    <property type="component" value="Unassembled WGS sequence"/>
</dbReference>
<keyword evidence="3" id="KW-1185">Reference proteome</keyword>
<accession>A0A9N8MK73</accession>
<evidence type="ECO:0000313" key="3">
    <source>
        <dbReference type="Proteomes" id="UP000675121"/>
    </source>
</evidence>
<feature type="domain" description="Glycosyltransferase subfamily 4-like N-terminal" evidence="1">
    <location>
        <begin position="35"/>
        <end position="189"/>
    </location>
</feature>
<sequence>MGALDGVKRNRPFAEHNNMKIVHVIESSATGTLSMVLLIANGLADSGLDVHVVYSRRPETPKNFNTLFDERVKLHHVQMGGKQPWLAALRLRAMLRKIGPNVVHLHSSYAGFLGRIGSLLGLPGVRFLYSPHCISFMRQDISKWKRLAFIALERVGTLKSCLYLACSESERIAVKKHLGKPVVLVENAVSSRDYFVVSPDRAKNEYTEVVCVGGIRRQKNPRLFAQIAARMDADRFRFTWIGDGDDEAKKPLLQAGVAITGWLSTEQTLKAVSEADVYLSTSDWEGMPVSVIEAMLMGKPPVVSQCAGNVDAVSHLRTGVVYETVDEAVDWVTRLASDAAFSSAVGTSAREEALDRFGLERFFKELMQAYSLET</sequence>
<reference evidence="2" key="1">
    <citation type="submission" date="2021-02" db="EMBL/GenBank/DDBJ databases">
        <authorList>
            <person name="Vanwijnsberghe S."/>
        </authorList>
    </citation>
    <scope>NUCLEOTIDE SEQUENCE</scope>
    <source>
        <strain evidence="2">R-70211</strain>
    </source>
</reference>
<gene>
    <name evidence="2" type="ORF">R70211_00853</name>
</gene>
<dbReference type="SUPFAM" id="SSF53756">
    <property type="entry name" value="UDP-Glycosyltransferase/glycogen phosphorylase"/>
    <property type="match status" value="1"/>
</dbReference>
<dbReference type="PANTHER" id="PTHR45947">
    <property type="entry name" value="SULFOQUINOVOSYL TRANSFERASE SQD2"/>
    <property type="match status" value="1"/>
</dbReference>
<dbReference type="Pfam" id="PF13439">
    <property type="entry name" value="Glyco_transf_4"/>
    <property type="match status" value="1"/>
</dbReference>
<proteinExistence type="predicted"/>
<dbReference type="EMBL" id="CAJNAS010000002">
    <property type="protein sequence ID" value="CAE6866665.1"/>
    <property type="molecule type" value="Genomic_DNA"/>
</dbReference>
<dbReference type="InterPro" id="IPR028098">
    <property type="entry name" value="Glyco_trans_4-like_N"/>
</dbReference>
<dbReference type="Gene3D" id="3.40.50.2000">
    <property type="entry name" value="Glycogen Phosphorylase B"/>
    <property type="match status" value="2"/>
</dbReference>
<protein>
    <recommendedName>
        <fullName evidence="1">Glycosyltransferase subfamily 4-like N-terminal domain-containing protein</fullName>
    </recommendedName>
</protein>
<dbReference type="InterPro" id="IPR050194">
    <property type="entry name" value="Glycosyltransferase_grp1"/>
</dbReference>
<dbReference type="AlphaFoldDB" id="A0A9N8MK73"/>